<gene>
    <name evidence="7" type="ORF">ENS56_09700</name>
</gene>
<dbReference type="InterPro" id="IPR001173">
    <property type="entry name" value="Glyco_trans_2-like"/>
</dbReference>
<keyword evidence="3" id="KW-0328">Glycosyltransferase</keyword>
<dbReference type="AlphaFoldDB" id="A0A832DHT1"/>
<evidence type="ECO:0000313" key="7">
    <source>
        <dbReference type="EMBL" id="HGT48298.1"/>
    </source>
</evidence>
<sequence length="453" mass="52779">MNRILIKLKKSSRLIMNSNDNLPDSVKKYLKKFASNLWSLSDNSQRLFNNIIVIPSLAEFDLLPACLNSLEENDKNLLHETLVLVVVNNSLSASAEIKQNNKQTIDYLKNYHGKLNLSFVDASTESKAIPDKYAGVGIARKIGCDLALKKFDYSNSKKKILFFLDADCTVRPDYLEKVLSEFNKKNLHSAVIEYEHKFSDTSLEAEAIICYEIFLRFHRLGLKFAKCYYDYHTIGSTIVCDVESYIKAGGMNKRKAGEDYYFLEKLAKLNKIYTIADALVFPSARKSWRVPFGTGQRITRHLSKKQNEYVAYNAESFKILKRWLKFFMSDKVIELKQILTEAKNINRALSDFLLSNNFEKDWKQILKNNFSLKEIQKQKIFWFDAFKTLKLIHYLRDNGYPNINLFDAVDEILKMMRIKSEISRDKAIPDIQIQKQYLLFLRKILQEEFSNDN</sequence>
<dbReference type="SUPFAM" id="SSF53448">
    <property type="entry name" value="Nucleotide-diphospho-sugar transferases"/>
    <property type="match status" value="1"/>
</dbReference>
<feature type="domain" description="Glycosyltransferase 2-like" evidence="6">
    <location>
        <begin position="150"/>
        <end position="209"/>
    </location>
</feature>
<evidence type="ECO:0000259" key="6">
    <source>
        <dbReference type="Pfam" id="PF00535"/>
    </source>
</evidence>
<dbReference type="PANTHER" id="PTHR43646:SF2">
    <property type="entry name" value="GLYCOSYLTRANSFERASE 2-LIKE DOMAIN-CONTAINING PROTEIN"/>
    <property type="match status" value="1"/>
</dbReference>
<dbReference type="Gene3D" id="3.90.550.10">
    <property type="entry name" value="Spore Coat Polysaccharide Biosynthesis Protein SpsA, Chain A"/>
    <property type="match status" value="1"/>
</dbReference>
<dbReference type="GO" id="GO:0016757">
    <property type="term" value="F:glycosyltransferase activity"/>
    <property type="evidence" value="ECO:0007669"/>
    <property type="project" value="UniProtKB-KW"/>
</dbReference>
<keyword evidence="2" id="KW-1003">Cell membrane</keyword>
<dbReference type="EMBL" id="DSVI01000012">
    <property type="protein sequence ID" value="HGT48298.1"/>
    <property type="molecule type" value="Genomic_DNA"/>
</dbReference>
<evidence type="ECO:0000256" key="3">
    <source>
        <dbReference type="ARBA" id="ARBA00022676"/>
    </source>
</evidence>
<comment type="subcellular location">
    <subcellularLocation>
        <location evidence="1">Cell membrane</location>
    </subcellularLocation>
</comment>
<proteinExistence type="predicted"/>
<name>A0A832DHT1_9BACT</name>
<evidence type="ECO:0000256" key="4">
    <source>
        <dbReference type="ARBA" id="ARBA00022679"/>
    </source>
</evidence>
<evidence type="ECO:0000256" key="5">
    <source>
        <dbReference type="ARBA" id="ARBA00023136"/>
    </source>
</evidence>
<dbReference type="InterPro" id="IPR029044">
    <property type="entry name" value="Nucleotide-diphossugar_trans"/>
</dbReference>
<dbReference type="Pfam" id="PF00535">
    <property type="entry name" value="Glycos_transf_2"/>
    <property type="match status" value="1"/>
</dbReference>
<dbReference type="GO" id="GO:0005886">
    <property type="term" value="C:plasma membrane"/>
    <property type="evidence" value="ECO:0007669"/>
    <property type="project" value="UniProtKB-SubCell"/>
</dbReference>
<protein>
    <submittedName>
        <fullName evidence="7">Glycosyltransferase family 2 protein</fullName>
    </submittedName>
</protein>
<organism evidence="7">
    <name type="scientific">Ignavibacterium album</name>
    <dbReference type="NCBI Taxonomy" id="591197"/>
    <lineage>
        <taxon>Bacteria</taxon>
        <taxon>Pseudomonadati</taxon>
        <taxon>Ignavibacteriota</taxon>
        <taxon>Ignavibacteria</taxon>
        <taxon>Ignavibacteriales</taxon>
        <taxon>Ignavibacteriaceae</taxon>
        <taxon>Ignavibacterium</taxon>
    </lineage>
</organism>
<reference evidence="7" key="1">
    <citation type="journal article" date="2020" name="mSystems">
        <title>Genome- and Community-Level Interaction Insights into Carbon Utilization and Element Cycling Functions of Hydrothermarchaeota in Hydrothermal Sediment.</title>
        <authorList>
            <person name="Zhou Z."/>
            <person name="Liu Y."/>
            <person name="Xu W."/>
            <person name="Pan J."/>
            <person name="Luo Z.H."/>
            <person name="Li M."/>
        </authorList>
    </citation>
    <scope>NUCLEOTIDE SEQUENCE [LARGE SCALE GENOMIC DNA]</scope>
    <source>
        <strain evidence="7">SpSt-500</strain>
    </source>
</reference>
<comment type="caution">
    <text evidence="7">The sequence shown here is derived from an EMBL/GenBank/DDBJ whole genome shotgun (WGS) entry which is preliminary data.</text>
</comment>
<dbReference type="PANTHER" id="PTHR43646">
    <property type="entry name" value="GLYCOSYLTRANSFERASE"/>
    <property type="match status" value="1"/>
</dbReference>
<accession>A0A832DHT1</accession>
<keyword evidence="5" id="KW-0472">Membrane</keyword>
<evidence type="ECO:0000256" key="2">
    <source>
        <dbReference type="ARBA" id="ARBA00022475"/>
    </source>
</evidence>
<keyword evidence="4 7" id="KW-0808">Transferase</keyword>
<evidence type="ECO:0000256" key="1">
    <source>
        <dbReference type="ARBA" id="ARBA00004236"/>
    </source>
</evidence>
<dbReference type="CDD" id="cd00761">
    <property type="entry name" value="Glyco_tranf_GTA_type"/>
    <property type="match status" value="1"/>
</dbReference>